<protein>
    <submittedName>
        <fullName evidence="1">Uncharacterized protein</fullName>
    </submittedName>
</protein>
<organism evidence="1">
    <name type="scientific">Panicum hallii</name>
    <dbReference type="NCBI Taxonomy" id="206008"/>
    <lineage>
        <taxon>Eukaryota</taxon>
        <taxon>Viridiplantae</taxon>
        <taxon>Streptophyta</taxon>
        <taxon>Embryophyta</taxon>
        <taxon>Tracheophyta</taxon>
        <taxon>Spermatophyta</taxon>
        <taxon>Magnoliopsida</taxon>
        <taxon>Liliopsida</taxon>
        <taxon>Poales</taxon>
        <taxon>Poaceae</taxon>
        <taxon>PACMAD clade</taxon>
        <taxon>Panicoideae</taxon>
        <taxon>Panicodae</taxon>
        <taxon>Paniceae</taxon>
        <taxon>Panicinae</taxon>
        <taxon>Panicum</taxon>
        <taxon>Panicum sect. Panicum</taxon>
    </lineage>
</organism>
<gene>
    <name evidence="1" type="ORF">PAHAL_7G103000</name>
</gene>
<dbReference type="AlphaFoldDB" id="A0A2T8IBM1"/>
<evidence type="ECO:0000313" key="1">
    <source>
        <dbReference type="EMBL" id="PVH35084.1"/>
    </source>
</evidence>
<dbReference type="Proteomes" id="UP000243499">
    <property type="component" value="Chromosome 7"/>
</dbReference>
<proteinExistence type="predicted"/>
<reference evidence="1" key="1">
    <citation type="submission" date="2018-04" db="EMBL/GenBank/DDBJ databases">
        <title>WGS assembly of Panicum hallii.</title>
        <authorList>
            <person name="Lovell J."/>
            <person name="Jenkins J."/>
            <person name="Lowry D."/>
            <person name="Mamidi S."/>
            <person name="Sreedasyam A."/>
            <person name="Weng X."/>
            <person name="Barry K."/>
            <person name="Bonette J."/>
            <person name="Campitelli B."/>
            <person name="Daum C."/>
            <person name="Gordon S."/>
            <person name="Gould B."/>
            <person name="Lipzen A."/>
            <person name="Macqueen A."/>
            <person name="Palacio-Mejia J."/>
            <person name="Plott C."/>
            <person name="Shakirov E."/>
            <person name="Shu S."/>
            <person name="Yoshinaga Y."/>
            <person name="Zane M."/>
            <person name="Rokhsar D."/>
            <person name="Grimwood J."/>
            <person name="Schmutz J."/>
            <person name="Juenger T."/>
        </authorList>
    </citation>
    <scope>NUCLEOTIDE SEQUENCE [LARGE SCALE GENOMIC DNA]</scope>
    <source>
        <strain evidence="1">FIL2</strain>
    </source>
</reference>
<name>A0A2T8IBM1_9POAL</name>
<accession>A0A2T8IBM1</accession>
<dbReference type="Gramene" id="PVH35084">
    <property type="protein sequence ID" value="PVH35084"/>
    <property type="gene ID" value="PAHAL_7G103000"/>
</dbReference>
<dbReference type="EMBL" id="CM008052">
    <property type="protein sequence ID" value="PVH35084.1"/>
    <property type="molecule type" value="Genomic_DNA"/>
</dbReference>
<sequence length="89" mass="10248">MENELIRTGMTNMLFCADNKAYRSFQSSLVRCASCQRAQVRYEMAEARATKAEEKHRISRKNFKAYRASLFAGIAQLREQVPRLLSPMA</sequence>